<feature type="active site" description="Proton donor/acceptor" evidence="8">
    <location>
        <position position="243"/>
    </location>
</feature>
<dbReference type="FunFam" id="3.20.20.150:FF:000007">
    <property type="entry name" value="Hydroxypyruvate isomerase"/>
    <property type="match status" value="1"/>
</dbReference>
<comment type="caution">
    <text evidence="10">The sequence shown here is derived from an EMBL/GenBank/DDBJ whole genome shotgun (WGS) entry which is preliminary data.</text>
</comment>
<dbReference type="Proteomes" id="UP001347796">
    <property type="component" value="Unassembled WGS sequence"/>
</dbReference>
<dbReference type="SUPFAM" id="SSF51658">
    <property type="entry name" value="Xylose isomerase-like"/>
    <property type="match status" value="1"/>
</dbReference>
<proteinExistence type="inferred from homology"/>
<gene>
    <name evidence="10" type="ORF">SNE40_011466</name>
</gene>
<dbReference type="PIRSF" id="PIRSF006241">
    <property type="entry name" value="HyI"/>
    <property type="match status" value="1"/>
</dbReference>
<comment type="catalytic activity">
    <reaction evidence="1 7">
        <text>3-hydroxypyruvate = 2-hydroxy-3-oxopropanoate</text>
        <dbReference type="Rhea" id="RHEA:11952"/>
        <dbReference type="ChEBI" id="CHEBI:17180"/>
        <dbReference type="ChEBI" id="CHEBI:57978"/>
        <dbReference type="EC" id="5.3.1.22"/>
    </reaction>
</comment>
<dbReference type="InterPro" id="IPR013022">
    <property type="entry name" value="Xyl_isomerase-like_TIM-brl"/>
</dbReference>
<evidence type="ECO:0000256" key="4">
    <source>
        <dbReference type="ARBA" id="ARBA00012570"/>
    </source>
</evidence>
<organism evidence="10 11">
    <name type="scientific">Patella caerulea</name>
    <name type="common">Rayed Mediterranean limpet</name>
    <dbReference type="NCBI Taxonomy" id="87958"/>
    <lineage>
        <taxon>Eukaryota</taxon>
        <taxon>Metazoa</taxon>
        <taxon>Spiralia</taxon>
        <taxon>Lophotrochozoa</taxon>
        <taxon>Mollusca</taxon>
        <taxon>Gastropoda</taxon>
        <taxon>Patellogastropoda</taxon>
        <taxon>Patelloidea</taxon>
        <taxon>Patellidae</taxon>
        <taxon>Patella</taxon>
    </lineage>
</organism>
<name>A0AAN8PXU2_PATCE</name>
<accession>A0AAN8PXU2</accession>
<dbReference type="AlphaFoldDB" id="A0AAN8PXU2"/>
<dbReference type="GO" id="GO:0046487">
    <property type="term" value="P:glyoxylate metabolic process"/>
    <property type="evidence" value="ECO:0007669"/>
    <property type="project" value="TreeGrafter"/>
</dbReference>
<dbReference type="EC" id="5.3.1.22" evidence="4 7"/>
<dbReference type="Pfam" id="PF01261">
    <property type="entry name" value="AP_endonuc_2"/>
    <property type="match status" value="1"/>
</dbReference>
<dbReference type="GO" id="GO:0008903">
    <property type="term" value="F:hydroxypyruvate isomerase activity"/>
    <property type="evidence" value="ECO:0007669"/>
    <property type="project" value="UniProtKB-EC"/>
</dbReference>
<evidence type="ECO:0000256" key="8">
    <source>
        <dbReference type="PIRSR" id="PIRSR006241-50"/>
    </source>
</evidence>
<keyword evidence="11" id="KW-1185">Reference proteome</keyword>
<evidence type="ECO:0000256" key="5">
    <source>
        <dbReference type="ARBA" id="ARBA00017985"/>
    </source>
</evidence>
<reference evidence="10 11" key="1">
    <citation type="submission" date="2024-01" db="EMBL/GenBank/DDBJ databases">
        <title>The genome of the rayed Mediterranean limpet Patella caerulea (Linnaeus, 1758).</title>
        <authorList>
            <person name="Anh-Thu Weber A."/>
            <person name="Halstead-Nussloch G."/>
        </authorList>
    </citation>
    <scope>NUCLEOTIDE SEQUENCE [LARGE SCALE GENOMIC DNA]</scope>
    <source>
        <strain evidence="10">AATW-2023a</strain>
        <tissue evidence="10">Whole specimen</tissue>
    </source>
</reference>
<dbReference type="PANTHER" id="PTHR43489">
    <property type="entry name" value="ISOMERASE"/>
    <property type="match status" value="1"/>
</dbReference>
<evidence type="ECO:0000256" key="6">
    <source>
        <dbReference type="ARBA" id="ARBA00023235"/>
    </source>
</evidence>
<comment type="similarity">
    <text evidence="3 7">Belongs to the hyi family.</text>
</comment>
<dbReference type="EMBL" id="JAZGQO010000008">
    <property type="protein sequence ID" value="KAK6179010.1"/>
    <property type="molecule type" value="Genomic_DNA"/>
</dbReference>
<comment type="function">
    <text evidence="2 7">Catalyzes the reversible isomerization between hydroxypyruvate and 2-hydroxy-3-oxopropanoate (also termed tartronate semialdehyde).</text>
</comment>
<dbReference type="InterPro" id="IPR026040">
    <property type="entry name" value="HyI-like"/>
</dbReference>
<dbReference type="PANTHER" id="PTHR43489:SF6">
    <property type="entry name" value="HYDROXYPYRUVATE ISOMERASE-RELATED"/>
    <property type="match status" value="1"/>
</dbReference>
<evidence type="ECO:0000256" key="3">
    <source>
        <dbReference type="ARBA" id="ARBA00005962"/>
    </source>
</evidence>
<protein>
    <recommendedName>
        <fullName evidence="5 7">Putative hydroxypyruvate isomerase</fullName>
        <ecNumber evidence="4 7">5.3.1.22</ecNumber>
    </recommendedName>
</protein>
<dbReference type="InterPro" id="IPR036237">
    <property type="entry name" value="Xyl_isomerase-like_sf"/>
</dbReference>
<evidence type="ECO:0000256" key="7">
    <source>
        <dbReference type="PIRNR" id="PIRNR006241"/>
    </source>
</evidence>
<feature type="active site" description="Proton donor/acceptor" evidence="8">
    <location>
        <position position="144"/>
    </location>
</feature>
<evidence type="ECO:0000313" key="11">
    <source>
        <dbReference type="Proteomes" id="UP001347796"/>
    </source>
</evidence>
<dbReference type="Gene3D" id="3.20.20.150">
    <property type="entry name" value="Divalent-metal-dependent TIM barrel enzymes"/>
    <property type="match status" value="1"/>
</dbReference>
<evidence type="ECO:0000259" key="9">
    <source>
        <dbReference type="Pfam" id="PF01261"/>
    </source>
</evidence>
<evidence type="ECO:0000256" key="1">
    <source>
        <dbReference type="ARBA" id="ARBA00000476"/>
    </source>
</evidence>
<sequence length="264" mass="29943">MPLKFAANLSFMFQELPSLSSRYDAAKKAGFRFVETAFPFGLDSDELSTAKTKSGLDQVLINAYQGNPNNGDLGIGAIPGREAEFKEKLETSIQIAKLLQCTRMHIMAGLKSEFSEHEMEKTYLENLKYAAERLEKENMMALIEPINNRLTVPKYFLYDFDKAVEYIKVLNCPNLKLQLDLFHLQIMDGNLTDNIKKYLPITGHIQISQVPSRGEPDSQGEIDYSYILKLIDELGYDGYIGLEYKPIGDTVKGISWIKNLGYQM</sequence>
<keyword evidence="6 7" id="KW-0413">Isomerase</keyword>
<feature type="domain" description="Xylose isomerase-like TIM barrel" evidence="9">
    <location>
        <begin position="24"/>
        <end position="259"/>
    </location>
</feature>
<evidence type="ECO:0000313" key="10">
    <source>
        <dbReference type="EMBL" id="KAK6179010.1"/>
    </source>
</evidence>
<dbReference type="InterPro" id="IPR050417">
    <property type="entry name" value="Sugar_Epim/Isomerase"/>
</dbReference>
<evidence type="ECO:0000256" key="2">
    <source>
        <dbReference type="ARBA" id="ARBA00002968"/>
    </source>
</evidence>